<gene>
    <name evidence="1" type="ORF">J2739_002912</name>
</gene>
<comment type="caution">
    <text evidence="1">The sequence shown here is derived from an EMBL/GenBank/DDBJ whole genome shotgun (WGS) entry which is preliminary data.</text>
</comment>
<keyword evidence="2" id="KW-1185">Reference proteome</keyword>
<reference evidence="1 2" key="1">
    <citation type="submission" date="2023-07" db="EMBL/GenBank/DDBJ databases">
        <title>Sorghum-associated microbial communities from plants grown in Nebraska, USA.</title>
        <authorList>
            <person name="Schachtman D."/>
        </authorList>
    </citation>
    <scope>NUCLEOTIDE SEQUENCE [LARGE SCALE GENOMIC DNA]</scope>
    <source>
        <strain evidence="1 2">DS1781</strain>
    </source>
</reference>
<dbReference type="Proteomes" id="UP001184230">
    <property type="component" value="Unassembled WGS sequence"/>
</dbReference>
<protein>
    <submittedName>
        <fullName evidence="1">Uncharacterized protein</fullName>
    </submittedName>
</protein>
<sequence length="105" mass="11218">MAKITFAQSPATATRRAPRLVFRPADARRPFRRGDLALCAGSIVVVCMSEHEEGGVNPELAVRSTRGVAGTARAKSLQLLAGVDTQEFGPGYHDLLKFIADTAAH</sequence>
<dbReference type="RefSeq" id="WP_309902780.1">
    <property type="nucleotide sequence ID" value="NZ_JAVDRF010000005.1"/>
</dbReference>
<organism evidence="1 2">
    <name type="scientific">Variovorax soli</name>
    <dbReference type="NCBI Taxonomy" id="376815"/>
    <lineage>
        <taxon>Bacteria</taxon>
        <taxon>Pseudomonadati</taxon>
        <taxon>Pseudomonadota</taxon>
        <taxon>Betaproteobacteria</taxon>
        <taxon>Burkholderiales</taxon>
        <taxon>Comamonadaceae</taxon>
        <taxon>Variovorax</taxon>
    </lineage>
</organism>
<name>A0ABU1NFD6_9BURK</name>
<dbReference type="EMBL" id="JAVDRF010000005">
    <property type="protein sequence ID" value="MDR6537139.1"/>
    <property type="molecule type" value="Genomic_DNA"/>
</dbReference>
<accession>A0ABU1NFD6</accession>
<evidence type="ECO:0000313" key="2">
    <source>
        <dbReference type="Proteomes" id="UP001184230"/>
    </source>
</evidence>
<evidence type="ECO:0000313" key="1">
    <source>
        <dbReference type="EMBL" id="MDR6537139.1"/>
    </source>
</evidence>
<proteinExistence type="predicted"/>